<comment type="caution">
    <text evidence="2">The sequence shown here is derived from an EMBL/GenBank/DDBJ whole genome shotgun (WGS) entry which is preliminary data.</text>
</comment>
<dbReference type="InterPro" id="IPR045629">
    <property type="entry name" value="DUF6232"/>
</dbReference>
<keyword evidence="1" id="KW-1133">Transmembrane helix</keyword>
<organism evidence="2 3">
    <name type="scientific">Paractinoplanes hotanensis</name>
    <dbReference type="NCBI Taxonomy" id="2906497"/>
    <lineage>
        <taxon>Bacteria</taxon>
        <taxon>Bacillati</taxon>
        <taxon>Actinomycetota</taxon>
        <taxon>Actinomycetes</taxon>
        <taxon>Micromonosporales</taxon>
        <taxon>Micromonosporaceae</taxon>
        <taxon>Paractinoplanes</taxon>
    </lineage>
</organism>
<dbReference type="Pfam" id="PF19744">
    <property type="entry name" value="DUF6232"/>
    <property type="match status" value="1"/>
</dbReference>
<accession>A0ABT0Y488</accession>
<evidence type="ECO:0000313" key="3">
    <source>
        <dbReference type="Proteomes" id="UP001523216"/>
    </source>
</evidence>
<sequence length="133" mass="14397">MVRTYYRGPAGIVTETHFVRVGDGRTFPLSELRQVGTTQHRGAYYVPVVVGTVCAVLAGALVGLIVLRPWAWAAGGAVVLAAVIAGRFLLARNRLTYTLQAVYRGAEAELYSTTDATGFAQVCRALRRALENR</sequence>
<feature type="transmembrane region" description="Helical" evidence="1">
    <location>
        <begin position="43"/>
        <end position="64"/>
    </location>
</feature>
<feature type="transmembrane region" description="Helical" evidence="1">
    <location>
        <begin position="70"/>
        <end position="90"/>
    </location>
</feature>
<dbReference type="RefSeq" id="WP_251800596.1">
    <property type="nucleotide sequence ID" value="NZ_JAMQOL010000035.1"/>
</dbReference>
<dbReference type="Proteomes" id="UP001523216">
    <property type="component" value="Unassembled WGS sequence"/>
</dbReference>
<protein>
    <submittedName>
        <fullName evidence="2">DUF6232 family protein</fullName>
    </submittedName>
</protein>
<gene>
    <name evidence="2" type="ORF">LXN57_24890</name>
</gene>
<proteinExistence type="predicted"/>
<keyword evidence="1" id="KW-0472">Membrane</keyword>
<keyword evidence="1" id="KW-0812">Transmembrane</keyword>
<keyword evidence="3" id="KW-1185">Reference proteome</keyword>
<reference evidence="2 3" key="1">
    <citation type="submission" date="2022-06" db="EMBL/GenBank/DDBJ databases">
        <title>Actinoplanes abujensis sp. nov., isolated from Nigerian arid soil.</title>
        <authorList>
            <person name="Ding P."/>
        </authorList>
    </citation>
    <scope>NUCLEOTIDE SEQUENCE [LARGE SCALE GENOMIC DNA]</scope>
    <source>
        <strain evidence="3">TRM88002</strain>
    </source>
</reference>
<evidence type="ECO:0000256" key="1">
    <source>
        <dbReference type="SAM" id="Phobius"/>
    </source>
</evidence>
<name>A0ABT0Y488_9ACTN</name>
<dbReference type="EMBL" id="JAMQOL010000035">
    <property type="protein sequence ID" value="MCM4080817.1"/>
    <property type="molecule type" value="Genomic_DNA"/>
</dbReference>
<evidence type="ECO:0000313" key="2">
    <source>
        <dbReference type="EMBL" id="MCM4080817.1"/>
    </source>
</evidence>